<keyword evidence="1" id="KW-0547">Nucleotide-binding</keyword>
<dbReference type="CDD" id="cd18808">
    <property type="entry name" value="SF1_C_Upf1"/>
    <property type="match status" value="1"/>
</dbReference>
<dbReference type="GO" id="GO:0005694">
    <property type="term" value="C:chromosome"/>
    <property type="evidence" value="ECO:0007669"/>
    <property type="project" value="UniProtKB-ARBA"/>
</dbReference>
<evidence type="ECO:0000313" key="8">
    <source>
        <dbReference type="EMBL" id="KAJ8442442.1"/>
    </source>
</evidence>
<keyword evidence="2" id="KW-0378">Hydrolase</keyword>
<dbReference type="AlphaFoldDB" id="A0A9Q1KGQ8"/>
<comment type="caution">
    <text evidence="8">The sequence shown here is derived from an EMBL/GenBank/DDBJ whole genome shotgun (WGS) entry which is preliminary data.</text>
</comment>
<dbReference type="InterPro" id="IPR047187">
    <property type="entry name" value="SF1_C_Upf1"/>
</dbReference>
<reference evidence="8" key="1">
    <citation type="submission" date="2022-04" db="EMBL/GenBank/DDBJ databases">
        <title>Carnegiea gigantea Genome sequencing and assembly v2.</title>
        <authorList>
            <person name="Copetti D."/>
            <person name="Sanderson M.J."/>
            <person name="Burquez A."/>
            <person name="Wojciechowski M.F."/>
        </authorList>
    </citation>
    <scope>NUCLEOTIDE SEQUENCE</scope>
    <source>
        <strain evidence="8">SGP5-SGP5p</strain>
        <tissue evidence="8">Aerial part</tissue>
    </source>
</reference>
<gene>
    <name evidence="8" type="ORF">Cgig2_018719</name>
</gene>
<dbReference type="SUPFAM" id="SSF52540">
    <property type="entry name" value="P-loop containing nucleoside triphosphate hydrolases"/>
    <property type="match status" value="1"/>
</dbReference>
<evidence type="ECO:0000256" key="5">
    <source>
        <dbReference type="SAM" id="MobiDB-lite"/>
    </source>
</evidence>
<evidence type="ECO:0000259" key="6">
    <source>
        <dbReference type="Pfam" id="PF13086"/>
    </source>
</evidence>
<dbReference type="Pfam" id="PF13086">
    <property type="entry name" value="AAA_11"/>
    <property type="match status" value="1"/>
</dbReference>
<protein>
    <submittedName>
        <fullName evidence="8">Uncharacterized protein</fullName>
    </submittedName>
</protein>
<dbReference type="GO" id="GO:0005524">
    <property type="term" value="F:ATP binding"/>
    <property type="evidence" value="ECO:0007669"/>
    <property type="project" value="UniProtKB-KW"/>
</dbReference>
<evidence type="ECO:0000256" key="1">
    <source>
        <dbReference type="ARBA" id="ARBA00022741"/>
    </source>
</evidence>
<feature type="domain" description="DNA2/NAM7 helicase helicase" evidence="6">
    <location>
        <begin position="262"/>
        <end position="636"/>
    </location>
</feature>
<organism evidence="8 9">
    <name type="scientific">Carnegiea gigantea</name>
    <dbReference type="NCBI Taxonomy" id="171969"/>
    <lineage>
        <taxon>Eukaryota</taxon>
        <taxon>Viridiplantae</taxon>
        <taxon>Streptophyta</taxon>
        <taxon>Embryophyta</taxon>
        <taxon>Tracheophyta</taxon>
        <taxon>Spermatophyta</taxon>
        <taxon>Magnoliopsida</taxon>
        <taxon>eudicotyledons</taxon>
        <taxon>Gunneridae</taxon>
        <taxon>Pentapetalae</taxon>
        <taxon>Caryophyllales</taxon>
        <taxon>Cactineae</taxon>
        <taxon>Cactaceae</taxon>
        <taxon>Cactoideae</taxon>
        <taxon>Echinocereeae</taxon>
        <taxon>Carnegiea</taxon>
    </lineage>
</organism>
<dbReference type="InterPro" id="IPR027417">
    <property type="entry name" value="P-loop_NTPase"/>
</dbReference>
<dbReference type="InterPro" id="IPR041679">
    <property type="entry name" value="DNA2/NAM7-like_C"/>
</dbReference>
<dbReference type="PANTHER" id="PTHR10887">
    <property type="entry name" value="DNA2/NAM7 HELICASE FAMILY"/>
    <property type="match status" value="1"/>
</dbReference>
<proteinExistence type="predicted"/>
<feature type="domain" description="DNA2/NAM7 helicase-like C-terminal" evidence="7">
    <location>
        <begin position="644"/>
        <end position="840"/>
    </location>
</feature>
<evidence type="ECO:0000256" key="4">
    <source>
        <dbReference type="ARBA" id="ARBA00022840"/>
    </source>
</evidence>
<keyword evidence="9" id="KW-1185">Reference proteome</keyword>
<sequence length="1018" mass="115416">MSTRKTREEKNKIDLLDLVFSWSFTDILNNNLFKDKIYTTLFLMRPSFLRDVFVGVKQVKKIPDNFSSVDDYLGSFNQPLIEETRASLCSGLEVVGEAPACEIWRLFPFKLKSKPPQNRFGYNILTRGITSFKNPGGDYEPECGDLVLLTNARVKGMHDLNITADQFVIASVLKQNDNIRLVTAEEISHELRPKGANRIYATYLINMTTNMRIWWALNHTPKTANFSLIKKVLQYDSAGDNDCTLCLSQEKSTVLNLIDSFKLDESQKKAVLNCSSIRQCPHQSSNVKLIWGPPGTGKTKTVASLLFVLLKLRCRTLTCAPTNIAVLQVAERLMGLVLAFLDHDTYGLGDIVLFGNEERMKVKDHDVLVDIFLDYRVEILNNCIRGWRPSLGSMISLLEDPEGRYNEYVQGHKAQLDDGNEKGKGDPKDLGKNHKKKQKSIFKKSLKETAKENKHKGKKNEENSKTELGPELDYLMTFTEFVVKTFYSLADRLMLCAKSFYTHLPTSCIPLAVAKEMIRLNDQFSSLENGKKNVGCFNELMVKKEEILKILKSLHKQFPGPEIEGTTKDFCLSRASLVFCTASSSIKVGSKVQMVIIDEAAQLKECESAIPLRLPGVRNAILIGDDRQLPAMVQSKVSENANFGRSLFQRLAMLGQKKHLLSIQYRMHPSISLFPNKEFYDKKIVDGPNVKERRYDRHFLKEMKYRSYSFINVARGKEDFDKGHSPRNVEEATVVIQIVAKLFEEHCIKKQKVSVGVISPYKGQVSLIEQKLGKKYAANKETGFSVSVRSVDGFQGGEEDIIIISTVRSNRNGSVGFLSNHQRTNVALTRARYCLWIVGNGITLVKSGSVWKDLVNDAMERGRFCNAGEDDHFDGSFDFDFLKHGKTRWKIFFSDDFKISIASLTGKKTEKKVTEMIKKLGQGWRQPTAEKVVTSELLEQYKVDDGQLYLVWSVDIMKEESKCSQVIQVWDISPASELPKLAKKLIVSFGRYTKDDLDHCKHKTLEGYALNVFLVAVY</sequence>
<dbReference type="Proteomes" id="UP001153076">
    <property type="component" value="Unassembled WGS sequence"/>
</dbReference>
<keyword evidence="4" id="KW-0067">ATP-binding</keyword>
<dbReference type="OrthoDB" id="6513042at2759"/>
<evidence type="ECO:0000259" key="7">
    <source>
        <dbReference type="Pfam" id="PF13087"/>
    </source>
</evidence>
<dbReference type="Gene3D" id="3.40.50.300">
    <property type="entry name" value="P-loop containing nucleotide triphosphate hydrolases"/>
    <property type="match status" value="2"/>
</dbReference>
<dbReference type="Pfam" id="PF13087">
    <property type="entry name" value="AAA_12"/>
    <property type="match status" value="1"/>
</dbReference>
<feature type="region of interest" description="Disordered" evidence="5">
    <location>
        <begin position="415"/>
        <end position="465"/>
    </location>
</feature>
<feature type="compositionally biased region" description="Basic and acidic residues" evidence="5">
    <location>
        <begin position="415"/>
        <end position="432"/>
    </location>
</feature>
<keyword evidence="3" id="KW-0347">Helicase</keyword>
<dbReference type="InterPro" id="IPR045055">
    <property type="entry name" value="DNA2/NAM7-like"/>
</dbReference>
<feature type="compositionally biased region" description="Basic residues" evidence="5">
    <location>
        <begin position="433"/>
        <end position="444"/>
    </location>
</feature>
<dbReference type="EMBL" id="JAKOGI010000141">
    <property type="protein sequence ID" value="KAJ8442442.1"/>
    <property type="molecule type" value="Genomic_DNA"/>
</dbReference>
<dbReference type="GO" id="GO:0004386">
    <property type="term" value="F:helicase activity"/>
    <property type="evidence" value="ECO:0007669"/>
    <property type="project" value="UniProtKB-KW"/>
</dbReference>
<dbReference type="PANTHER" id="PTHR10887:SF522">
    <property type="entry name" value="P-LOOP CONTAINING NUCLEOSIDE TRIPHOSPHATE HYDROLASES SUPERFAMILY PROTEIN"/>
    <property type="match status" value="1"/>
</dbReference>
<dbReference type="InterPro" id="IPR041677">
    <property type="entry name" value="DNA2/NAM7_AAA_11"/>
</dbReference>
<evidence type="ECO:0000313" key="9">
    <source>
        <dbReference type="Proteomes" id="UP001153076"/>
    </source>
</evidence>
<evidence type="ECO:0000256" key="3">
    <source>
        <dbReference type="ARBA" id="ARBA00022806"/>
    </source>
</evidence>
<name>A0A9Q1KGQ8_9CARY</name>
<dbReference type="GO" id="GO:0016787">
    <property type="term" value="F:hydrolase activity"/>
    <property type="evidence" value="ECO:0007669"/>
    <property type="project" value="UniProtKB-KW"/>
</dbReference>
<evidence type="ECO:0000256" key="2">
    <source>
        <dbReference type="ARBA" id="ARBA00022801"/>
    </source>
</evidence>
<dbReference type="FunFam" id="3.40.50.300:FF:000326">
    <property type="entry name" value="P-loop containing nucleoside triphosphate hydrolase"/>
    <property type="match status" value="1"/>
</dbReference>
<accession>A0A9Q1KGQ8</accession>